<dbReference type="PANTHER" id="PTHR11003:SF291">
    <property type="entry name" value="IP11374P"/>
    <property type="match status" value="1"/>
</dbReference>
<dbReference type="InterPro" id="IPR003280">
    <property type="entry name" value="2pore_dom_K_chnl"/>
</dbReference>
<feature type="transmembrane region" description="Helical" evidence="9">
    <location>
        <begin position="133"/>
        <end position="156"/>
    </location>
</feature>
<feature type="transmembrane region" description="Helical" evidence="9">
    <location>
        <begin position="280"/>
        <end position="307"/>
    </location>
</feature>
<feature type="transmembrane region" description="Helical" evidence="9">
    <location>
        <begin position="79"/>
        <end position="98"/>
    </location>
</feature>
<dbReference type="GO" id="GO:0030322">
    <property type="term" value="P:stabilization of membrane potential"/>
    <property type="evidence" value="ECO:0007669"/>
    <property type="project" value="TreeGrafter"/>
</dbReference>
<evidence type="ECO:0000313" key="12">
    <source>
        <dbReference type="Proteomes" id="UP000198406"/>
    </source>
</evidence>
<keyword evidence="4 9" id="KW-1133">Transmembrane helix</keyword>
<evidence type="ECO:0000313" key="11">
    <source>
        <dbReference type="EMBL" id="GAX14146.1"/>
    </source>
</evidence>
<sequence>MTSGIVELSRTEKSSRDSPQSSPKDPPHAESPSIISSPLPTRRIVDTQLTQQLDQEYEWALEERDVAYHARYQSVRQSACCAVTFMTVFMTISVIFFVQQTEDWDTKDALLFSVYAMTTVGYGHLHSPDTPAFQLYTIFFILMGIATLTILVAQVYQCIALEASRAQSEREQPFTSPLAQHHRRTTMTRQSVTQLGDFLHVPTHTMDRFFQIMDQLQTFFKEDEVGRGLSVLFPFVGLIGCGALVVGFLEGWTIVEALYFSVVSLTTVGFGDYYPTQSASIWFCVIWLPFSVGFMSLYLTNVAAFYIRLSDANILRIEQQLRKAQILQRKRQWDESGVESRHHDSADPNDTNGSELNDDDDDDETDPESSGGEMEGVSRKSTRSQDGDGFENIPRHEKSRQQQRRKRRHAVRRLFGTLGSAKHRRERILQTVEQQPLSSFSVETTTPSDDASIASTASSTTTQEATSSMTTMRQVLQAVHADLAQSDDGAGNVTLATSEFVKANASDPSGADTLMVIQKPSFALRALVQERLAAIIAIDVAGYQDSIEIQDRTLSMSIQSLKQTADRWKVPKRARKAFRAVAFEVLFFVGEFGLVTRGAEALFDLPPLVFSSLFAPLLAAMGDAPWMESWLVRTQVLADVDLQPSLSSLSQTGRPLDMDRIRSAVAVAPQTKTARLAVGVAQMKM</sequence>
<protein>
    <submittedName>
        <fullName evidence="11">Potassium channel subfamily K member 5</fullName>
    </submittedName>
</protein>
<dbReference type="PANTHER" id="PTHR11003">
    <property type="entry name" value="POTASSIUM CHANNEL, SUBFAMILY K"/>
    <property type="match status" value="1"/>
</dbReference>
<evidence type="ECO:0000256" key="9">
    <source>
        <dbReference type="SAM" id="Phobius"/>
    </source>
</evidence>
<dbReference type="GO" id="GO:0015271">
    <property type="term" value="F:outward rectifier potassium channel activity"/>
    <property type="evidence" value="ECO:0007669"/>
    <property type="project" value="TreeGrafter"/>
</dbReference>
<feature type="region of interest" description="Disordered" evidence="8">
    <location>
        <begin position="335"/>
        <end position="419"/>
    </location>
</feature>
<feature type="compositionally biased region" description="Acidic residues" evidence="8">
    <location>
        <begin position="356"/>
        <end position="367"/>
    </location>
</feature>
<evidence type="ECO:0000256" key="6">
    <source>
        <dbReference type="ARBA" id="ARBA00023136"/>
    </source>
</evidence>
<feature type="domain" description="Potassium channel" evidence="10">
    <location>
        <begin position="239"/>
        <end position="306"/>
    </location>
</feature>
<dbReference type="AlphaFoldDB" id="A0A1Z5JJP5"/>
<comment type="subcellular location">
    <subcellularLocation>
        <location evidence="1">Membrane</location>
        <topology evidence="1">Multi-pass membrane protein</topology>
    </subcellularLocation>
</comment>
<dbReference type="Proteomes" id="UP000198406">
    <property type="component" value="Unassembled WGS sequence"/>
</dbReference>
<dbReference type="GO" id="GO:0022841">
    <property type="term" value="F:potassium ion leak channel activity"/>
    <property type="evidence" value="ECO:0007669"/>
    <property type="project" value="TreeGrafter"/>
</dbReference>
<dbReference type="InParanoid" id="A0A1Z5JJP5"/>
<evidence type="ECO:0000259" key="10">
    <source>
        <dbReference type="Pfam" id="PF07885"/>
    </source>
</evidence>
<keyword evidence="6 9" id="KW-0472">Membrane</keyword>
<evidence type="ECO:0000256" key="8">
    <source>
        <dbReference type="SAM" id="MobiDB-lite"/>
    </source>
</evidence>
<feature type="region of interest" description="Disordered" evidence="8">
    <location>
        <begin position="1"/>
        <end position="37"/>
    </location>
</feature>
<feature type="region of interest" description="Disordered" evidence="8">
    <location>
        <begin position="431"/>
        <end position="467"/>
    </location>
</feature>
<dbReference type="OrthoDB" id="415460at2759"/>
<comment type="caution">
    <text evidence="11">The sequence shown here is derived from an EMBL/GenBank/DDBJ whole genome shotgun (WGS) entry which is preliminary data.</text>
</comment>
<feature type="compositionally biased region" description="Basic residues" evidence="8">
    <location>
        <begin position="401"/>
        <end position="412"/>
    </location>
</feature>
<feature type="domain" description="Potassium channel" evidence="10">
    <location>
        <begin position="86"/>
        <end position="157"/>
    </location>
</feature>
<evidence type="ECO:0000256" key="4">
    <source>
        <dbReference type="ARBA" id="ARBA00022989"/>
    </source>
</evidence>
<reference evidence="11 12" key="1">
    <citation type="journal article" date="2015" name="Plant Cell">
        <title>Oil accumulation by the oleaginous diatom Fistulifera solaris as revealed by the genome and transcriptome.</title>
        <authorList>
            <person name="Tanaka T."/>
            <person name="Maeda Y."/>
            <person name="Veluchamy A."/>
            <person name="Tanaka M."/>
            <person name="Abida H."/>
            <person name="Marechal E."/>
            <person name="Bowler C."/>
            <person name="Muto M."/>
            <person name="Sunaga Y."/>
            <person name="Tanaka M."/>
            <person name="Yoshino T."/>
            <person name="Taniguchi T."/>
            <person name="Fukuda Y."/>
            <person name="Nemoto M."/>
            <person name="Matsumoto M."/>
            <person name="Wong P.S."/>
            <person name="Aburatani S."/>
            <person name="Fujibuchi W."/>
        </authorList>
    </citation>
    <scope>NUCLEOTIDE SEQUENCE [LARGE SCALE GENOMIC DNA]</scope>
    <source>
        <strain evidence="11 12">JPCC DA0580</strain>
    </source>
</reference>
<dbReference type="GO" id="GO:0005886">
    <property type="term" value="C:plasma membrane"/>
    <property type="evidence" value="ECO:0007669"/>
    <property type="project" value="TreeGrafter"/>
</dbReference>
<feature type="transmembrane region" description="Helical" evidence="9">
    <location>
        <begin position="231"/>
        <end position="260"/>
    </location>
</feature>
<feature type="compositionally biased region" description="Basic and acidic residues" evidence="8">
    <location>
        <begin position="335"/>
        <end position="346"/>
    </location>
</feature>
<feature type="compositionally biased region" description="Polar residues" evidence="8">
    <location>
        <begin position="431"/>
        <end position="443"/>
    </location>
</feature>
<organism evidence="11 12">
    <name type="scientific">Fistulifera solaris</name>
    <name type="common">Oleaginous diatom</name>
    <dbReference type="NCBI Taxonomy" id="1519565"/>
    <lineage>
        <taxon>Eukaryota</taxon>
        <taxon>Sar</taxon>
        <taxon>Stramenopiles</taxon>
        <taxon>Ochrophyta</taxon>
        <taxon>Bacillariophyta</taxon>
        <taxon>Bacillariophyceae</taxon>
        <taxon>Bacillariophycidae</taxon>
        <taxon>Naviculales</taxon>
        <taxon>Naviculaceae</taxon>
        <taxon>Fistulifera</taxon>
    </lineage>
</organism>
<dbReference type="Pfam" id="PF07885">
    <property type="entry name" value="Ion_trans_2"/>
    <property type="match status" value="2"/>
</dbReference>
<evidence type="ECO:0000256" key="1">
    <source>
        <dbReference type="ARBA" id="ARBA00004141"/>
    </source>
</evidence>
<dbReference type="InterPro" id="IPR013099">
    <property type="entry name" value="K_chnl_dom"/>
</dbReference>
<name>A0A1Z5JJP5_FISSO</name>
<dbReference type="EMBL" id="BDSP01000075">
    <property type="protein sequence ID" value="GAX14146.1"/>
    <property type="molecule type" value="Genomic_DNA"/>
</dbReference>
<evidence type="ECO:0000256" key="5">
    <source>
        <dbReference type="ARBA" id="ARBA00023065"/>
    </source>
</evidence>
<accession>A0A1Z5JJP5</accession>
<feature type="compositionally biased region" description="Low complexity" evidence="8">
    <location>
        <begin position="444"/>
        <end position="467"/>
    </location>
</feature>
<keyword evidence="3 9" id="KW-0812">Transmembrane</keyword>
<gene>
    <name evidence="11" type="ORF">FisN_8Hh015</name>
</gene>
<keyword evidence="5" id="KW-0406">Ion transport</keyword>
<proteinExistence type="predicted"/>
<keyword evidence="2" id="KW-0813">Transport</keyword>
<evidence type="ECO:0000256" key="7">
    <source>
        <dbReference type="ARBA" id="ARBA00023303"/>
    </source>
</evidence>
<evidence type="ECO:0000256" key="3">
    <source>
        <dbReference type="ARBA" id="ARBA00022692"/>
    </source>
</evidence>
<evidence type="ECO:0000256" key="2">
    <source>
        <dbReference type="ARBA" id="ARBA00022448"/>
    </source>
</evidence>
<keyword evidence="7 11" id="KW-0407">Ion channel</keyword>
<dbReference type="SUPFAM" id="SSF81324">
    <property type="entry name" value="Voltage-gated potassium channels"/>
    <property type="match status" value="2"/>
</dbReference>
<keyword evidence="12" id="KW-1185">Reference proteome</keyword>
<dbReference type="Gene3D" id="1.10.287.70">
    <property type="match status" value="2"/>
</dbReference>